<gene>
    <name evidence="2" type="primary">txxe 1985-phnB2</name>
    <name evidence="2" type="ORF">TXXE_14175</name>
</gene>
<dbReference type="InterPro" id="IPR029068">
    <property type="entry name" value="Glyas_Bleomycin-R_OHBP_Dase"/>
</dbReference>
<feature type="domain" description="Glyoxalase/fosfomycin resistance/dioxygenase" evidence="1">
    <location>
        <begin position="4"/>
        <end position="134"/>
    </location>
</feature>
<organism evidence="2 3">
    <name type="scientific">Thermobacillus xylanilyticus</name>
    <dbReference type="NCBI Taxonomy" id="76633"/>
    <lineage>
        <taxon>Bacteria</taxon>
        <taxon>Bacillati</taxon>
        <taxon>Bacillota</taxon>
        <taxon>Bacilli</taxon>
        <taxon>Bacillales</taxon>
        <taxon>Paenibacillaceae</taxon>
        <taxon>Thermobacillus</taxon>
    </lineage>
</organism>
<dbReference type="CDD" id="cd06588">
    <property type="entry name" value="PhnB_like"/>
    <property type="match status" value="1"/>
</dbReference>
<evidence type="ECO:0000259" key="1">
    <source>
        <dbReference type="Pfam" id="PF00903"/>
    </source>
</evidence>
<dbReference type="Pfam" id="PF00903">
    <property type="entry name" value="Glyoxalase"/>
    <property type="match status" value="1"/>
</dbReference>
<dbReference type="EMBL" id="CAJRAY010000077">
    <property type="protein sequence ID" value="CAG5090508.1"/>
    <property type="molecule type" value="Genomic_DNA"/>
</dbReference>
<evidence type="ECO:0000313" key="2">
    <source>
        <dbReference type="EMBL" id="CAG5090508.1"/>
    </source>
</evidence>
<dbReference type="PANTHER" id="PTHR33990">
    <property type="entry name" value="PROTEIN YJDN-RELATED"/>
    <property type="match status" value="1"/>
</dbReference>
<dbReference type="InterPro" id="IPR028973">
    <property type="entry name" value="PhnB-like"/>
</dbReference>
<name>A0ABM8V6F7_THEXY</name>
<dbReference type="Proteomes" id="UP000681526">
    <property type="component" value="Unassembled WGS sequence"/>
</dbReference>
<protein>
    <submittedName>
        <fullName evidence="2">Protein phnB</fullName>
    </submittedName>
</protein>
<evidence type="ECO:0000313" key="3">
    <source>
        <dbReference type="Proteomes" id="UP000681526"/>
    </source>
</evidence>
<dbReference type="Gene3D" id="3.10.180.10">
    <property type="entry name" value="2,3-Dihydroxybiphenyl 1,2-Dioxygenase, domain 1"/>
    <property type="match status" value="1"/>
</dbReference>
<dbReference type="SUPFAM" id="SSF54593">
    <property type="entry name" value="Glyoxalase/Bleomycin resistance protein/Dihydroxybiphenyl dioxygenase"/>
    <property type="match status" value="1"/>
</dbReference>
<dbReference type="RefSeq" id="WP_213485187.1">
    <property type="nucleotide sequence ID" value="NZ_CAJRAY010000077.1"/>
</dbReference>
<dbReference type="InterPro" id="IPR004360">
    <property type="entry name" value="Glyas_Fos-R_dOase_dom"/>
</dbReference>
<proteinExistence type="predicted"/>
<comment type="caution">
    <text evidence="2">The sequence shown here is derived from an EMBL/GenBank/DDBJ whole genome shotgun (WGS) entry which is preliminary data.</text>
</comment>
<dbReference type="PANTHER" id="PTHR33990:SF1">
    <property type="entry name" value="PROTEIN YJDN"/>
    <property type="match status" value="1"/>
</dbReference>
<keyword evidence="3" id="KW-1185">Reference proteome</keyword>
<accession>A0ABM8V6F7</accession>
<sequence>MSIRLNPYLIFNGNAGEAIYFYEKALGGQIMGIMSFGDMPSVSDHPVPEEARDLVMHALLKVGDSELMFSDAFPGMPYQQGSAVEIAVVLDDEAQARKIFDALSEGGEVVMPLQKTDWSPLYGMVKDKYGVSFQVNVAGEQ</sequence>
<reference evidence="2 3" key="1">
    <citation type="submission" date="2021-04" db="EMBL/GenBank/DDBJ databases">
        <authorList>
            <person name="Rakotoarivonina H."/>
        </authorList>
    </citation>
    <scope>NUCLEOTIDE SEQUENCE [LARGE SCALE GENOMIC DNA]</scope>
    <source>
        <strain evidence="2 3">XE</strain>
    </source>
</reference>